<dbReference type="GO" id="GO:0006281">
    <property type="term" value="P:DNA repair"/>
    <property type="evidence" value="ECO:0007669"/>
    <property type="project" value="UniProtKB-KW"/>
</dbReference>
<feature type="compositionally biased region" description="Low complexity" evidence="7">
    <location>
        <begin position="39"/>
        <end position="49"/>
    </location>
</feature>
<evidence type="ECO:0000256" key="2">
    <source>
        <dbReference type="ARBA" id="ARBA00009359"/>
    </source>
</evidence>
<dbReference type="EMBL" id="ML994205">
    <property type="protein sequence ID" value="KAF2197718.1"/>
    <property type="molecule type" value="Genomic_DNA"/>
</dbReference>
<keyword evidence="4" id="KW-0238">DNA-binding</keyword>
<reference evidence="8" key="1">
    <citation type="journal article" date="2020" name="Stud. Mycol.">
        <title>101 Dothideomycetes genomes: a test case for predicting lifestyles and emergence of pathogens.</title>
        <authorList>
            <person name="Haridas S."/>
            <person name="Albert R."/>
            <person name="Binder M."/>
            <person name="Bloem J."/>
            <person name="Labutti K."/>
            <person name="Salamov A."/>
            <person name="Andreopoulos B."/>
            <person name="Baker S."/>
            <person name="Barry K."/>
            <person name="Bills G."/>
            <person name="Bluhm B."/>
            <person name="Cannon C."/>
            <person name="Castanera R."/>
            <person name="Culley D."/>
            <person name="Daum C."/>
            <person name="Ezra D."/>
            <person name="Gonzalez J."/>
            <person name="Henrissat B."/>
            <person name="Kuo A."/>
            <person name="Liang C."/>
            <person name="Lipzen A."/>
            <person name="Lutzoni F."/>
            <person name="Magnuson J."/>
            <person name="Mondo S."/>
            <person name="Nolan M."/>
            <person name="Ohm R."/>
            <person name="Pangilinan J."/>
            <person name="Park H.-J."/>
            <person name="Ramirez L."/>
            <person name="Alfaro M."/>
            <person name="Sun H."/>
            <person name="Tritt A."/>
            <person name="Yoshinaga Y."/>
            <person name="Zwiers L.-H."/>
            <person name="Turgeon B."/>
            <person name="Goodwin S."/>
            <person name="Spatafora J."/>
            <person name="Crous P."/>
            <person name="Grigoriev I."/>
        </authorList>
    </citation>
    <scope>NUCLEOTIDE SEQUENCE</scope>
    <source>
        <strain evidence="8">ATCC 74209</strain>
    </source>
</reference>
<evidence type="ECO:0008006" key="10">
    <source>
        <dbReference type="Google" id="ProtNLM"/>
    </source>
</evidence>
<feature type="compositionally biased region" description="Acidic residues" evidence="7">
    <location>
        <begin position="65"/>
        <end position="84"/>
    </location>
</feature>
<dbReference type="AlphaFoldDB" id="A0A9P4JE50"/>
<dbReference type="PANTHER" id="PTHR28680">
    <property type="entry name" value="CENTROMERE PROTEIN X"/>
    <property type="match status" value="1"/>
</dbReference>
<organism evidence="8 9">
    <name type="scientific">Delitschia confertaspora ATCC 74209</name>
    <dbReference type="NCBI Taxonomy" id="1513339"/>
    <lineage>
        <taxon>Eukaryota</taxon>
        <taxon>Fungi</taxon>
        <taxon>Dikarya</taxon>
        <taxon>Ascomycota</taxon>
        <taxon>Pezizomycotina</taxon>
        <taxon>Dothideomycetes</taxon>
        <taxon>Pleosporomycetidae</taxon>
        <taxon>Pleosporales</taxon>
        <taxon>Delitschiaceae</taxon>
        <taxon>Delitschia</taxon>
    </lineage>
</organism>
<comment type="caution">
    <text evidence="8">The sequence shown here is derived from an EMBL/GenBank/DDBJ whole genome shotgun (WGS) entry which is preliminary data.</text>
</comment>
<feature type="region of interest" description="Disordered" evidence="7">
    <location>
        <begin position="61"/>
        <end position="102"/>
    </location>
</feature>
<sequence length="185" mass="19824">MPPKAQPRKGPGFKPPRPVKPAAQAARPSAKRASDTADARAGASKKAATAGLSFQAAATLISSDSELEDEESPQNTDLDEDMVDELSPQRAPATTAAYHPEEQTTAPIPLPLLARLLHEGFDDKGMKMQQGALELAGKYMETFVREAIARAQFERGDADKGGAIQDGFLQVEDLEKLAPQLVLDF</sequence>
<name>A0A9P4JE50_9PLEO</name>
<keyword evidence="9" id="KW-1185">Reference proteome</keyword>
<keyword evidence="3" id="KW-0227">DNA damage</keyword>
<evidence type="ECO:0000256" key="1">
    <source>
        <dbReference type="ARBA" id="ARBA00004123"/>
    </source>
</evidence>
<dbReference type="Gene3D" id="6.10.130.30">
    <property type="match status" value="1"/>
</dbReference>
<evidence type="ECO:0000256" key="7">
    <source>
        <dbReference type="SAM" id="MobiDB-lite"/>
    </source>
</evidence>
<evidence type="ECO:0000256" key="4">
    <source>
        <dbReference type="ARBA" id="ARBA00023125"/>
    </source>
</evidence>
<feature type="region of interest" description="Disordered" evidence="7">
    <location>
        <begin position="1"/>
        <end position="49"/>
    </location>
</feature>
<evidence type="ECO:0000256" key="5">
    <source>
        <dbReference type="ARBA" id="ARBA00023204"/>
    </source>
</evidence>
<dbReference type="GO" id="GO:0000712">
    <property type="term" value="P:resolution of meiotic recombination intermediates"/>
    <property type="evidence" value="ECO:0007669"/>
    <property type="project" value="TreeGrafter"/>
</dbReference>
<dbReference type="CDD" id="cd22921">
    <property type="entry name" value="HFD_CENP-X"/>
    <property type="match status" value="1"/>
</dbReference>
<dbReference type="Pfam" id="PF09415">
    <property type="entry name" value="CENP-X"/>
    <property type="match status" value="1"/>
</dbReference>
<evidence type="ECO:0000256" key="3">
    <source>
        <dbReference type="ARBA" id="ARBA00022763"/>
    </source>
</evidence>
<evidence type="ECO:0000313" key="9">
    <source>
        <dbReference type="Proteomes" id="UP000799536"/>
    </source>
</evidence>
<evidence type="ECO:0000313" key="8">
    <source>
        <dbReference type="EMBL" id="KAF2197718.1"/>
    </source>
</evidence>
<dbReference type="GO" id="GO:0003677">
    <property type="term" value="F:DNA binding"/>
    <property type="evidence" value="ECO:0007669"/>
    <property type="project" value="UniProtKB-KW"/>
</dbReference>
<dbReference type="OrthoDB" id="2500381at2759"/>
<dbReference type="InterPro" id="IPR018552">
    <property type="entry name" value="CENP-X"/>
</dbReference>
<accession>A0A9P4JE50</accession>
<evidence type="ECO:0000256" key="6">
    <source>
        <dbReference type="ARBA" id="ARBA00023242"/>
    </source>
</evidence>
<proteinExistence type="inferred from homology"/>
<keyword evidence="5" id="KW-0234">DNA repair</keyword>
<keyword evidence="6" id="KW-0539">Nucleus</keyword>
<dbReference type="GO" id="GO:0051382">
    <property type="term" value="P:kinetochore assembly"/>
    <property type="evidence" value="ECO:0007669"/>
    <property type="project" value="InterPro"/>
</dbReference>
<dbReference type="Proteomes" id="UP000799536">
    <property type="component" value="Unassembled WGS sequence"/>
</dbReference>
<comment type="similarity">
    <text evidence="2">Belongs to the CENP-X/MHF2 family.</text>
</comment>
<gene>
    <name evidence="8" type="ORF">GQ43DRAFT_443996</name>
</gene>
<dbReference type="PANTHER" id="PTHR28680:SF1">
    <property type="entry name" value="CENTROMERE PROTEIN X"/>
    <property type="match status" value="1"/>
</dbReference>
<dbReference type="GO" id="GO:0071821">
    <property type="term" value="C:FANCM-MHF complex"/>
    <property type="evidence" value="ECO:0007669"/>
    <property type="project" value="TreeGrafter"/>
</dbReference>
<comment type="subcellular location">
    <subcellularLocation>
        <location evidence="1">Nucleus</location>
    </subcellularLocation>
</comment>
<dbReference type="GO" id="GO:0031297">
    <property type="term" value="P:replication fork processing"/>
    <property type="evidence" value="ECO:0007669"/>
    <property type="project" value="TreeGrafter"/>
</dbReference>
<protein>
    <recommendedName>
        <fullName evidence="10">Centromere protein X</fullName>
    </recommendedName>
</protein>